<evidence type="ECO:0000256" key="6">
    <source>
        <dbReference type="ARBA" id="ARBA00023136"/>
    </source>
</evidence>
<organism evidence="9 10">
    <name type="scientific">Micavibrio aeruginosavorus</name>
    <dbReference type="NCBI Taxonomy" id="349221"/>
    <lineage>
        <taxon>Bacteria</taxon>
        <taxon>Pseudomonadati</taxon>
        <taxon>Bdellovibrionota</taxon>
        <taxon>Bdellovibrionia</taxon>
        <taxon>Bdellovibrionales</taxon>
        <taxon>Pseudobdellovibrionaceae</taxon>
        <taxon>Micavibrio</taxon>
    </lineage>
</organism>
<keyword evidence="5 8" id="KW-0732">Signal</keyword>
<dbReference type="Proteomes" id="UP000249417">
    <property type="component" value="Unassembled WGS sequence"/>
</dbReference>
<evidence type="ECO:0000256" key="4">
    <source>
        <dbReference type="ARBA" id="ARBA00022692"/>
    </source>
</evidence>
<dbReference type="GO" id="GO:0015483">
    <property type="term" value="F:long-chain fatty acid transporting porin activity"/>
    <property type="evidence" value="ECO:0007669"/>
    <property type="project" value="TreeGrafter"/>
</dbReference>
<comment type="subcellular location">
    <subcellularLocation>
        <location evidence="1">Cell outer membrane</location>
        <topology evidence="1">Multi-pass membrane protein</topology>
    </subcellularLocation>
</comment>
<accession>A0A2W5N2E0</accession>
<dbReference type="Gene3D" id="2.40.160.60">
    <property type="entry name" value="Outer membrane protein transport protein (OMPP1/FadL/TodX)"/>
    <property type="match status" value="1"/>
</dbReference>
<sequence length="445" mass="46440">MSFKMLRVTLLTAACVTSLSAGANAAAFYLQEQSVSGLGTAFAGAAADTPDASTVYYNPAGMTNLTSPEIYAGASLLLPSADFDDTGSTYTAPAGLGGLTSAVTGNDSRNPFDPEVLPQLYGVLPINNRLVLGLGVNSSFGLADDYGSDFIGRYNSVDSKLLTIGIQPTAAYKVNNWLSVGAGVNVEYVYANLKSKIVAPTAGGASPDPDADGSLKLAGDDWAVGYNLGIQLQPTTTTKVGLTYKTSVNHKLKGDVDITNPTSGLPIPGFVSGAVSSASGTAKLSLPDIASFAVSQQLNDQWTVLGSVNWYGWGDFDNIPASSSALPGGGSLTEQNYENTWGFAVGARYRLNEKWLLKGGIQYDQTPTVTADRSTRIPDGDRIWFAGGVTYSINPKIDLDFSAAYVNVSEERVAVTDETATGTVVTRGDTDGSVGIAAAAIRYKF</sequence>
<evidence type="ECO:0000313" key="9">
    <source>
        <dbReference type="EMBL" id="PZQ47244.1"/>
    </source>
</evidence>
<evidence type="ECO:0008006" key="11">
    <source>
        <dbReference type="Google" id="ProtNLM"/>
    </source>
</evidence>
<keyword evidence="7" id="KW-0998">Cell outer membrane</keyword>
<name>A0A2W5N2E0_9BACT</name>
<dbReference type="PANTHER" id="PTHR35093:SF8">
    <property type="entry name" value="OUTER MEMBRANE PROTEIN NMB0088-RELATED"/>
    <property type="match status" value="1"/>
</dbReference>
<proteinExistence type="inferred from homology"/>
<keyword evidence="4" id="KW-0812">Transmembrane</keyword>
<evidence type="ECO:0000256" key="3">
    <source>
        <dbReference type="ARBA" id="ARBA00022452"/>
    </source>
</evidence>
<keyword evidence="3" id="KW-1134">Transmembrane beta strand</keyword>
<dbReference type="InterPro" id="IPR005017">
    <property type="entry name" value="OMPP1/FadL/TodX"/>
</dbReference>
<keyword evidence="6" id="KW-0472">Membrane</keyword>
<feature type="signal peptide" evidence="8">
    <location>
        <begin position="1"/>
        <end position="25"/>
    </location>
</feature>
<dbReference type="SUPFAM" id="SSF56935">
    <property type="entry name" value="Porins"/>
    <property type="match status" value="1"/>
</dbReference>
<dbReference type="PANTHER" id="PTHR35093">
    <property type="entry name" value="OUTER MEMBRANE PROTEIN NMB0088-RELATED"/>
    <property type="match status" value="1"/>
</dbReference>
<evidence type="ECO:0000313" key="10">
    <source>
        <dbReference type="Proteomes" id="UP000249417"/>
    </source>
</evidence>
<gene>
    <name evidence="9" type="ORF">DI551_03705</name>
</gene>
<protein>
    <recommendedName>
        <fullName evidence="11">Outer membrane transport family protein</fullName>
    </recommendedName>
</protein>
<dbReference type="Pfam" id="PF03349">
    <property type="entry name" value="Toluene_X"/>
    <property type="match status" value="1"/>
</dbReference>
<comment type="caution">
    <text evidence="9">The sequence shown here is derived from an EMBL/GenBank/DDBJ whole genome shotgun (WGS) entry which is preliminary data.</text>
</comment>
<feature type="chain" id="PRO_5015959180" description="Outer membrane transport family protein" evidence="8">
    <location>
        <begin position="26"/>
        <end position="445"/>
    </location>
</feature>
<evidence type="ECO:0000256" key="5">
    <source>
        <dbReference type="ARBA" id="ARBA00022729"/>
    </source>
</evidence>
<evidence type="ECO:0000256" key="8">
    <source>
        <dbReference type="SAM" id="SignalP"/>
    </source>
</evidence>
<dbReference type="AlphaFoldDB" id="A0A2W5N2E0"/>
<comment type="similarity">
    <text evidence="2">Belongs to the OmpP1/FadL family.</text>
</comment>
<dbReference type="EMBL" id="QFQB01000015">
    <property type="protein sequence ID" value="PZQ47244.1"/>
    <property type="molecule type" value="Genomic_DNA"/>
</dbReference>
<reference evidence="9 10" key="1">
    <citation type="submission" date="2017-08" db="EMBL/GenBank/DDBJ databases">
        <title>Infants hospitalized years apart are colonized by the same room-sourced microbial strains.</title>
        <authorList>
            <person name="Brooks B."/>
            <person name="Olm M.R."/>
            <person name="Firek B.A."/>
            <person name="Baker R."/>
            <person name="Thomas B.C."/>
            <person name="Morowitz M.J."/>
            <person name="Banfield J.F."/>
        </authorList>
    </citation>
    <scope>NUCLEOTIDE SEQUENCE [LARGE SCALE GENOMIC DNA]</scope>
    <source>
        <strain evidence="9">S2_005_002_R2_29</strain>
    </source>
</reference>
<dbReference type="GO" id="GO:0009279">
    <property type="term" value="C:cell outer membrane"/>
    <property type="evidence" value="ECO:0007669"/>
    <property type="project" value="UniProtKB-SubCell"/>
</dbReference>
<evidence type="ECO:0000256" key="7">
    <source>
        <dbReference type="ARBA" id="ARBA00023237"/>
    </source>
</evidence>
<evidence type="ECO:0000256" key="2">
    <source>
        <dbReference type="ARBA" id="ARBA00008163"/>
    </source>
</evidence>
<evidence type="ECO:0000256" key="1">
    <source>
        <dbReference type="ARBA" id="ARBA00004571"/>
    </source>
</evidence>